<reference evidence="1" key="1">
    <citation type="submission" date="2020-05" db="EMBL/GenBank/DDBJ databases">
        <authorList>
            <person name="Chiriac C."/>
            <person name="Salcher M."/>
            <person name="Ghai R."/>
            <person name="Kavagutti S V."/>
        </authorList>
    </citation>
    <scope>NUCLEOTIDE SEQUENCE</scope>
</reference>
<sequence length="43" mass="4581">MIVPPGLDGTLQARTTWPLPGVGVRLTVLVDPLEPTALTVVTW</sequence>
<gene>
    <name evidence="1" type="ORF">UFOPK2810_00948</name>
</gene>
<evidence type="ECO:0000313" key="1">
    <source>
        <dbReference type="EMBL" id="CAB4753236.1"/>
    </source>
</evidence>
<proteinExistence type="predicted"/>
<accession>A0A6J6U1C6</accession>
<dbReference type="AlphaFoldDB" id="A0A6J6U1C6"/>
<name>A0A6J6U1C6_9ZZZZ</name>
<protein>
    <submittedName>
        <fullName evidence="1">Unannotated protein</fullName>
    </submittedName>
</protein>
<organism evidence="1">
    <name type="scientific">freshwater metagenome</name>
    <dbReference type="NCBI Taxonomy" id="449393"/>
    <lineage>
        <taxon>unclassified sequences</taxon>
        <taxon>metagenomes</taxon>
        <taxon>ecological metagenomes</taxon>
    </lineage>
</organism>
<dbReference type="EMBL" id="CAEZYZ010000150">
    <property type="protein sequence ID" value="CAB4753236.1"/>
    <property type="molecule type" value="Genomic_DNA"/>
</dbReference>